<dbReference type="EMBL" id="CDMY01000224">
    <property type="protein sequence ID" value="CEL94645.1"/>
    <property type="molecule type" value="Genomic_DNA"/>
</dbReference>
<feature type="chain" id="PRO_5005187103" evidence="2">
    <location>
        <begin position="36"/>
        <end position="250"/>
    </location>
</feature>
<keyword evidence="2" id="KW-0732">Signal</keyword>
<dbReference type="VEuPathDB" id="CryptoDB:Vbra_7318"/>
<evidence type="ECO:0000256" key="2">
    <source>
        <dbReference type="SAM" id="SignalP"/>
    </source>
</evidence>
<gene>
    <name evidence="3" type="ORF">Vbra_7318</name>
</gene>
<dbReference type="InParanoid" id="A0A0G4EGM8"/>
<evidence type="ECO:0000313" key="3">
    <source>
        <dbReference type="EMBL" id="CEL94645.1"/>
    </source>
</evidence>
<reference evidence="3 4" key="1">
    <citation type="submission" date="2014-11" db="EMBL/GenBank/DDBJ databases">
        <authorList>
            <person name="Zhu J."/>
            <person name="Qi W."/>
            <person name="Song R."/>
        </authorList>
    </citation>
    <scope>NUCLEOTIDE SEQUENCE [LARGE SCALE GENOMIC DNA]</scope>
</reference>
<sequence length="250" mass="27661">MTVRRSDAAIVIVAQAGWCPLVLLLAASTCNANLANQFTVSGDQCFEEIVDIDERLTFSYNWYYCRPTYPFDTVRDESEDTARRQRLAEQRSQQQRPRQRRGGIRLLDGTNRQTNASRCSCFSGSRHEMTFHCCTSDGSCLGEMYHHPLFHPRGHHVDNSAADALLVQLSARSAVAVSEPDPPPASWDKPMTVTLAAGRLQSCVLQWMGGQQQQGEHLLGRCDEETMACVADINGAGTARERERAGGGTP</sequence>
<protein>
    <submittedName>
        <fullName evidence="3">Uncharacterized protein</fullName>
    </submittedName>
</protein>
<feature type="signal peptide" evidence="2">
    <location>
        <begin position="1"/>
        <end position="35"/>
    </location>
</feature>
<evidence type="ECO:0000256" key="1">
    <source>
        <dbReference type="SAM" id="MobiDB-lite"/>
    </source>
</evidence>
<evidence type="ECO:0000313" key="4">
    <source>
        <dbReference type="Proteomes" id="UP000041254"/>
    </source>
</evidence>
<proteinExistence type="predicted"/>
<dbReference type="Proteomes" id="UP000041254">
    <property type="component" value="Unassembled WGS sequence"/>
</dbReference>
<keyword evidence="4" id="KW-1185">Reference proteome</keyword>
<feature type="region of interest" description="Disordered" evidence="1">
    <location>
        <begin position="76"/>
        <end position="107"/>
    </location>
</feature>
<dbReference type="AlphaFoldDB" id="A0A0G4EGM8"/>
<feature type="compositionally biased region" description="Basic and acidic residues" evidence="1">
    <location>
        <begin position="76"/>
        <end position="89"/>
    </location>
</feature>
<name>A0A0G4EGM8_VITBC</name>
<organism evidence="3 4">
    <name type="scientific">Vitrella brassicaformis (strain CCMP3155)</name>
    <dbReference type="NCBI Taxonomy" id="1169540"/>
    <lineage>
        <taxon>Eukaryota</taxon>
        <taxon>Sar</taxon>
        <taxon>Alveolata</taxon>
        <taxon>Colpodellida</taxon>
        <taxon>Vitrellaceae</taxon>
        <taxon>Vitrella</taxon>
    </lineage>
</organism>
<accession>A0A0G4EGM8</accession>